<dbReference type="AlphaFoldDB" id="A0A8T2RKY0"/>
<dbReference type="EMBL" id="CM035431">
    <property type="protein sequence ID" value="KAH7297079.1"/>
    <property type="molecule type" value="Genomic_DNA"/>
</dbReference>
<evidence type="ECO:0000256" key="1">
    <source>
        <dbReference type="SAM" id="MobiDB-lite"/>
    </source>
</evidence>
<reference evidence="2" key="1">
    <citation type="submission" date="2021-08" db="EMBL/GenBank/DDBJ databases">
        <title>WGS assembly of Ceratopteris richardii.</title>
        <authorList>
            <person name="Marchant D.B."/>
            <person name="Chen G."/>
            <person name="Jenkins J."/>
            <person name="Shu S."/>
            <person name="Leebens-Mack J."/>
            <person name="Grimwood J."/>
            <person name="Schmutz J."/>
            <person name="Soltis P."/>
            <person name="Soltis D."/>
            <person name="Chen Z.-H."/>
        </authorList>
    </citation>
    <scope>NUCLEOTIDE SEQUENCE</scope>
    <source>
        <strain evidence="2">Whitten #5841</strain>
        <tissue evidence="2">Leaf</tissue>
    </source>
</reference>
<keyword evidence="3" id="KW-1185">Reference proteome</keyword>
<name>A0A8T2RKY0_CERRI</name>
<comment type="caution">
    <text evidence="2">The sequence shown here is derived from an EMBL/GenBank/DDBJ whole genome shotgun (WGS) entry which is preliminary data.</text>
</comment>
<sequence length="194" mass="21961">MCTHNQNINSNACLSCYLTHESTQIWICECVACGAHVRMQNITNITQENVYLQCTKKTFDLIFTFNGQNESPSGFRILNWRASLFSTIFLPKVQKCESIFWEAGPIRNCSHTQIALQFVSGHQDHQLSLPLQALCPCLGINTYHPYSVMSPQFSLFSKRRYLLVSHPVYGSDDRESDPSQPPLVQAPTSSLLDI</sequence>
<accession>A0A8T2RKY0</accession>
<evidence type="ECO:0000313" key="2">
    <source>
        <dbReference type="EMBL" id="KAH7297079.1"/>
    </source>
</evidence>
<dbReference type="Proteomes" id="UP000825935">
    <property type="component" value="Chromosome 26"/>
</dbReference>
<feature type="region of interest" description="Disordered" evidence="1">
    <location>
        <begin position="172"/>
        <end position="194"/>
    </location>
</feature>
<gene>
    <name evidence="2" type="ORF">KP509_26G052200</name>
</gene>
<evidence type="ECO:0000313" key="3">
    <source>
        <dbReference type="Proteomes" id="UP000825935"/>
    </source>
</evidence>
<protein>
    <submittedName>
        <fullName evidence="2">Uncharacterized protein</fullName>
    </submittedName>
</protein>
<organism evidence="2 3">
    <name type="scientific">Ceratopteris richardii</name>
    <name type="common">Triangle waterfern</name>
    <dbReference type="NCBI Taxonomy" id="49495"/>
    <lineage>
        <taxon>Eukaryota</taxon>
        <taxon>Viridiplantae</taxon>
        <taxon>Streptophyta</taxon>
        <taxon>Embryophyta</taxon>
        <taxon>Tracheophyta</taxon>
        <taxon>Polypodiopsida</taxon>
        <taxon>Polypodiidae</taxon>
        <taxon>Polypodiales</taxon>
        <taxon>Pteridineae</taxon>
        <taxon>Pteridaceae</taxon>
        <taxon>Parkerioideae</taxon>
        <taxon>Ceratopteris</taxon>
    </lineage>
</organism>
<proteinExistence type="predicted"/>